<evidence type="ECO:0000256" key="4">
    <source>
        <dbReference type="ARBA" id="ARBA00022763"/>
    </source>
</evidence>
<comment type="similarity">
    <text evidence="2">Belongs to the rad17/RAD24 family.</text>
</comment>
<feature type="region of interest" description="Disordered" evidence="8">
    <location>
        <begin position="823"/>
        <end position="846"/>
    </location>
</feature>
<dbReference type="Gene3D" id="3.40.50.300">
    <property type="entry name" value="P-loop containing nucleotide triphosphate hydrolases"/>
    <property type="match status" value="1"/>
</dbReference>
<dbReference type="GO" id="GO:0003682">
    <property type="term" value="F:chromatin binding"/>
    <property type="evidence" value="ECO:0007669"/>
    <property type="project" value="TreeGrafter"/>
</dbReference>
<evidence type="ECO:0000313" key="9">
    <source>
        <dbReference type="EMBL" id="KAG2383091.1"/>
    </source>
</evidence>
<dbReference type="GO" id="GO:0006281">
    <property type="term" value="P:DNA repair"/>
    <property type="evidence" value="ECO:0007669"/>
    <property type="project" value="InterPro"/>
</dbReference>
<feature type="compositionally biased region" description="Low complexity" evidence="8">
    <location>
        <begin position="22"/>
        <end position="68"/>
    </location>
</feature>
<dbReference type="GO" id="GO:0000077">
    <property type="term" value="P:DNA damage checkpoint signaling"/>
    <property type="evidence" value="ECO:0007669"/>
    <property type="project" value="TreeGrafter"/>
</dbReference>
<dbReference type="InterPro" id="IPR047854">
    <property type="entry name" value="RFC_lid"/>
</dbReference>
<comment type="caution">
    <text evidence="9">The sequence shown here is derived from an EMBL/GenBank/DDBJ whole genome shotgun (WGS) entry which is preliminary data.</text>
</comment>
<feature type="compositionally biased region" description="Polar residues" evidence="8">
    <location>
        <begin position="98"/>
        <end position="109"/>
    </location>
</feature>
<accession>A0AA88KNY2</accession>
<dbReference type="PANTHER" id="PTHR12172:SF0">
    <property type="entry name" value="CELL CYCLE CHECKPOINT PROTEIN RAD17"/>
    <property type="match status" value="1"/>
</dbReference>
<proteinExistence type="inferred from homology"/>
<keyword evidence="5" id="KW-0067">ATP-binding</keyword>
<gene>
    <name evidence="9" type="ORF">C9374_004428</name>
</gene>
<evidence type="ECO:0000256" key="8">
    <source>
        <dbReference type="SAM" id="MobiDB-lite"/>
    </source>
</evidence>
<dbReference type="InterPro" id="IPR027417">
    <property type="entry name" value="P-loop_NTPase"/>
</dbReference>
<keyword evidence="3" id="KW-0547">Nucleotide-binding</keyword>
<keyword evidence="7" id="KW-0131">Cell cycle</keyword>
<evidence type="ECO:0000256" key="7">
    <source>
        <dbReference type="ARBA" id="ARBA00023306"/>
    </source>
</evidence>
<evidence type="ECO:0000256" key="3">
    <source>
        <dbReference type="ARBA" id="ARBA00022741"/>
    </source>
</evidence>
<dbReference type="GO" id="GO:0005634">
    <property type="term" value="C:nucleus"/>
    <property type="evidence" value="ECO:0007669"/>
    <property type="project" value="UniProtKB-SubCell"/>
</dbReference>
<dbReference type="CDD" id="cd18140">
    <property type="entry name" value="HLD_clamp_RFC"/>
    <property type="match status" value="1"/>
</dbReference>
<dbReference type="GeneID" id="68096883"/>
<keyword evidence="10" id="KW-1185">Reference proteome</keyword>
<keyword evidence="4" id="KW-0227">DNA damage</keyword>
<evidence type="ECO:0000313" key="10">
    <source>
        <dbReference type="Proteomes" id="UP000816034"/>
    </source>
</evidence>
<protein>
    <submittedName>
        <fullName evidence="9">Uncharacterized protein</fullName>
    </submittedName>
</protein>
<name>A0AA88KNY2_NAELO</name>
<dbReference type="EMBL" id="PYSW02000021">
    <property type="protein sequence ID" value="KAG2383091.1"/>
    <property type="molecule type" value="Genomic_DNA"/>
</dbReference>
<feature type="region of interest" description="Disordered" evidence="8">
    <location>
        <begin position="1"/>
        <end position="165"/>
    </location>
</feature>
<dbReference type="Proteomes" id="UP000816034">
    <property type="component" value="Unassembled WGS sequence"/>
</dbReference>
<evidence type="ECO:0000256" key="6">
    <source>
        <dbReference type="ARBA" id="ARBA00023242"/>
    </source>
</evidence>
<dbReference type="GO" id="GO:0005524">
    <property type="term" value="F:ATP binding"/>
    <property type="evidence" value="ECO:0007669"/>
    <property type="project" value="UniProtKB-KW"/>
</dbReference>
<dbReference type="SUPFAM" id="SSF52540">
    <property type="entry name" value="P-loop containing nucleoside triphosphate hydrolases"/>
    <property type="match status" value="1"/>
</dbReference>
<dbReference type="PANTHER" id="PTHR12172">
    <property type="entry name" value="CELL CYCLE CHECKPOINT PROTEIN RAD17"/>
    <property type="match status" value="1"/>
</dbReference>
<evidence type="ECO:0000256" key="2">
    <source>
        <dbReference type="ARBA" id="ARBA00006168"/>
    </source>
</evidence>
<dbReference type="GO" id="GO:0003689">
    <property type="term" value="F:DNA clamp loader activity"/>
    <property type="evidence" value="ECO:0007669"/>
    <property type="project" value="TreeGrafter"/>
</dbReference>
<keyword evidence="6" id="KW-0539">Nucleus</keyword>
<organism evidence="9 10">
    <name type="scientific">Naegleria lovaniensis</name>
    <name type="common">Amoeba</name>
    <dbReference type="NCBI Taxonomy" id="51637"/>
    <lineage>
        <taxon>Eukaryota</taxon>
        <taxon>Discoba</taxon>
        <taxon>Heterolobosea</taxon>
        <taxon>Tetramitia</taxon>
        <taxon>Eutetramitia</taxon>
        <taxon>Vahlkampfiidae</taxon>
        <taxon>Naegleria</taxon>
    </lineage>
</organism>
<dbReference type="InterPro" id="IPR004582">
    <property type="entry name" value="Checkpoint_prot_Rad17_Rad24"/>
</dbReference>
<dbReference type="GO" id="GO:0033314">
    <property type="term" value="P:mitotic DNA replication checkpoint signaling"/>
    <property type="evidence" value="ECO:0007669"/>
    <property type="project" value="TreeGrafter"/>
</dbReference>
<sequence>MSSTGGWKKKPSTSTPSPPLPKRSTSSKGRSSTKPKNSNPLNLVSSQDSSNSVRSSFSLSPPISSLSPNDKKRKSKIIDDEESEEKNQKKNYSKKSSTQIGKKPSNNLKSHVIDLETSSSDDENVITLESVNQQRKKKKFENTTTTSTAKSSKHSKIIGDEEEDDEFDLDDETIAMILNEQQAKTEHESNDESVIVQREISEDWCEKYAPTDPSELLISKKFVSHFENWLCKYPSPDSKIKFENKPCIVTGSGGCGKRSLIYLMIQKHFGFNRLQVYHPQKVMKKLMDEKKQQFDSDSTWLTNKDETDLLDIYLKSTEGALLSTRYHEHGGQEGLTKGPNPNMVIAHFREFMRSCIIKRALNFTKPTFDSDVSYLSKYMDHSSYTPDSTLNEYDVEIVVIEELPPVHTKHQKEKLFEALNYFLSLLRDIDVRKRKRLIKIIIISEYSSSSSAEYDIMVNLPRDFLDHCEIVKIPKVTDNKILKRIKEICKQERCSTFIDQSEFEEIAECANGDLRQAIHQVQFFARGGKKKMKDLFDNKKKKSKEKEEITKVLKIAEKRKTNTKKDVIYKTKDSYRDSGTTIHHAAGRILYGKRLSNGQVEFHLERDVLDLYRTEKNTSAQTLTNYVQANAPYFCDDIQAVADSLDSFSECDSQYGKRFEASYEDHQLTTNCSQYQFLISSKSILYNYQGKVKKFDSKKSILAPKVVKALYKTREEKLKQLLLYLQCEDKDSAMLEKANFCALPFDQVATFSNLFEKSDIFECQIPYLLEILKKSNQLVPYAVKNTALRNMHNYPLQGTTGSKTLFMSSDEYETLDLVVNSSSPGMNQQSLSQQQTSNSFSPSLLGTDSGNSSSTFSSTNSSLFESILPTLFNHLSLGKNMKDENITYKLPPGEDIEMDSELEIDDDILDLDL</sequence>
<dbReference type="Gene3D" id="1.10.8.60">
    <property type="match status" value="1"/>
</dbReference>
<dbReference type="AlphaFoldDB" id="A0AA88KNY2"/>
<comment type="subcellular location">
    <subcellularLocation>
        <location evidence="1">Nucleus</location>
    </subcellularLocation>
</comment>
<feature type="compositionally biased region" description="Low complexity" evidence="8">
    <location>
        <begin position="828"/>
        <end position="841"/>
    </location>
</feature>
<dbReference type="RefSeq" id="XP_044548770.1">
    <property type="nucleotide sequence ID" value="XM_044694066.1"/>
</dbReference>
<reference evidence="9 10" key="1">
    <citation type="journal article" date="2018" name="BMC Genomics">
        <title>The genome of Naegleria lovaniensis, the basis for a comparative approach to unravel pathogenicity factors of the human pathogenic amoeba N. fowleri.</title>
        <authorList>
            <person name="Liechti N."/>
            <person name="Schurch N."/>
            <person name="Bruggmann R."/>
            <person name="Wittwer M."/>
        </authorList>
    </citation>
    <scope>NUCLEOTIDE SEQUENCE [LARGE SCALE GENOMIC DNA]</scope>
    <source>
        <strain evidence="9 10">ATCC 30569</strain>
    </source>
</reference>
<evidence type="ECO:0000256" key="1">
    <source>
        <dbReference type="ARBA" id="ARBA00004123"/>
    </source>
</evidence>
<evidence type="ECO:0000256" key="5">
    <source>
        <dbReference type="ARBA" id="ARBA00022840"/>
    </source>
</evidence>